<dbReference type="KEGG" id="clup:CLUP02_13227"/>
<proteinExistence type="predicted"/>
<protein>
    <submittedName>
        <fullName evidence="1">FAD binding domain-containing protein</fullName>
    </submittedName>
</protein>
<evidence type="ECO:0000313" key="1">
    <source>
        <dbReference type="EMBL" id="UQC87708.1"/>
    </source>
</evidence>
<reference evidence="1" key="1">
    <citation type="journal article" date="2021" name="Mol. Plant Microbe Interact.">
        <title>Complete Genome Sequence of the Plant-Pathogenic Fungus Colletotrichum lupini.</title>
        <authorList>
            <person name="Baroncelli R."/>
            <person name="Pensec F."/>
            <person name="Da Lio D."/>
            <person name="Boufleur T."/>
            <person name="Vicente I."/>
            <person name="Sarrocco S."/>
            <person name="Picot A."/>
            <person name="Baraldi E."/>
            <person name="Sukno S."/>
            <person name="Thon M."/>
            <person name="Le Floch G."/>
        </authorList>
    </citation>
    <scope>NUCLEOTIDE SEQUENCE</scope>
    <source>
        <strain evidence="1">IMI 504893</strain>
    </source>
</reference>
<dbReference type="Proteomes" id="UP000830671">
    <property type="component" value="Chromosome 7"/>
</dbReference>
<dbReference type="RefSeq" id="XP_049149316.1">
    <property type="nucleotide sequence ID" value="XM_049292170.1"/>
</dbReference>
<accession>A0A9Q8T2H9</accession>
<gene>
    <name evidence="1" type="ORF">CLUP02_13227</name>
</gene>
<organism evidence="1 2">
    <name type="scientific">Colletotrichum lupini</name>
    <dbReference type="NCBI Taxonomy" id="145971"/>
    <lineage>
        <taxon>Eukaryota</taxon>
        <taxon>Fungi</taxon>
        <taxon>Dikarya</taxon>
        <taxon>Ascomycota</taxon>
        <taxon>Pezizomycotina</taxon>
        <taxon>Sordariomycetes</taxon>
        <taxon>Hypocreomycetidae</taxon>
        <taxon>Glomerellales</taxon>
        <taxon>Glomerellaceae</taxon>
        <taxon>Colletotrichum</taxon>
        <taxon>Colletotrichum acutatum species complex</taxon>
    </lineage>
</organism>
<dbReference type="EMBL" id="CP019479">
    <property type="protein sequence ID" value="UQC87708.1"/>
    <property type="molecule type" value="Genomic_DNA"/>
</dbReference>
<sequence>MTHNLSRRKDFYRKICARDGDHETELTVVRYMEELNKIVIVSCIQSSYKKQVSVSRSLGGGTTLRTNTDMRRIMSFLMMLFWVTEHRSLPPSSRILTYSGRSKAAGALNFGIVTRFLVQAYKIPQISSTIQSFSEDQIEQFIEASCHLASNDDPSIGAGAVITISYNTTTKSASGSWLLTISRAQYFHGTMRPDAKRLYDIYLAWKESVSKLSDVEGLYPTFVMNIMPKSAQSVAKHNGIRNIWGLDDKEFFVVSGWAAKFGDYHRSVNHQSGLASDFIYMGDASETQNPRLGIPFKNVEKLRQIRAKYGPEGVFTILNWDGYKLGH</sequence>
<dbReference type="GeneID" id="73347180"/>
<evidence type="ECO:0000313" key="2">
    <source>
        <dbReference type="Proteomes" id="UP000830671"/>
    </source>
</evidence>
<keyword evidence="2" id="KW-1185">Reference proteome</keyword>
<name>A0A9Q8T2H9_9PEZI</name>
<dbReference type="AlphaFoldDB" id="A0A9Q8T2H9"/>